<dbReference type="EMBL" id="CP021748">
    <property type="protein sequence ID" value="ARX81516.1"/>
    <property type="molecule type" value="Genomic_DNA"/>
</dbReference>
<dbReference type="RefSeq" id="WP_087882924.1">
    <property type="nucleotide sequence ID" value="NZ_CP021748.1"/>
</dbReference>
<gene>
    <name evidence="2" type="ORF">SMD44_00914</name>
</gene>
<accession>A0A1Z1W517</accession>
<protein>
    <submittedName>
        <fullName evidence="2">Uncharacterized protein</fullName>
    </submittedName>
</protein>
<organism evidence="2 3">
    <name type="scientific">Streptomyces alboflavus</name>
    <dbReference type="NCBI Taxonomy" id="67267"/>
    <lineage>
        <taxon>Bacteria</taxon>
        <taxon>Bacillati</taxon>
        <taxon>Actinomycetota</taxon>
        <taxon>Actinomycetes</taxon>
        <taxon>Kitasatosporales</taxon>
        <taxon>Streptomycetaceae</taxon>
        <taxon>Streptomyces</taxon>
    </lineage>
</organism>
<evidence type="ECO:0000313" key="2">
    <source>
        <dbReference type="EMBL" id="ARX81516.1"/>
    </source>
</evidence>
<evidence type="ECO:0000313" key="3">
    <source>
        <dbReference type="Proteomes" id="UP000195880"/>
    </source>
</evidence>
<dbReference type="KEGG" id="salf:SMD44_00914"/>
<keyword evidence="3" id="KW-1185">Reference proteome</keyword>
<sequence>MPDTYEVIAVTEYWPNPDTPCWAVDMRKPDGGTYRHVFPTDTLAWRAAEYGLDPADTAALLDVVLHEPFAPHPDDPITAADDPVLAAGLMSPANVSRGTVRAGDPVPTTLYTAETAQAAREAHLMRIAHARTHVVRVSVPKGKASPLAVITRQPLDAADVAARASKVEANRRRVQARPEAPVVLDSAADRRNAELKASQNKKETSGA</sequence>
<name>A0A1Z1W517_9ACTN</name>
<dbReference type="OrthoDB" id="3629588at2"/>
<reference evidence="2 3" key="1">
    <citation type="submission" date="2017-05" db="EMBL/GenBank/DDBJ databases">
        <title>Streptomyces alboflavus Genome sequencing and assembly.</title>
        <authorList>
            <person name="Wang Y."/>
            <person name="Du B."/>
            <person name="Ding Y."/>
            <person name="Liu H."/>
            <person name="Hou Q."/>
            <person name="Liu K."/>
            <person name="Wang C."/>
            <person name="Yao L."/>
        </authorList>
    </citation>
    <scope>NUCLEOTIDE SEQUENCE [LARGE SCALE GENOMIC DNA]</scope>
    <source>
        <strain evidence="2 3">MDJK44</strain>
    </source>
</reference>
<proteinExistence type="predicted"/>
<feature type="compositionally biased region" description="Basic and acidic residues" evidence="1">
    <location>
        <begin position="187"/>
        <end position="207"/>
    </location>
</feature>
<dbReference type="Proteomes" id="UP000195880">
    <property type="component" value="Chromosome"/>
</dbReference>
<evidence type="ECO:0000256" key="1">
    <source>
        <dbReference type="SAM" id="MobiDB-lite"/>
    </source>
</evidence>
<dbReference type="AlphaFoldDB" id="A0A1Z1W517"/>
<feature type="region of interest" description="Disordered" evidence="1">
    <location>
        <begin position="171"/>
        <end position="207"/>
    </location>
</feature>